<keyword evidence="2" id="KW-0547">Nucleotide-binding</keyword>
<sequence>NVHWVDVAAIGERLRELAPWQRVNHFPGMAGVARKARMAQALDRMRRAFPLDYRFYPRTWVLPSEACALRSEFDAAGRSARTLIVKPDAGCQGKGIYLTQELDDRLLSMDSQVVQLYVRRPLLIDGYKFDLRVYVLVTSIRPLRVYAFRDGLARLCTSAYVRPAAANMGDRCMHLTNYAINRRSDNFVANADAERDDTGSKRSLRWLLEWVGQTHGEARARRMWRRMGQCAVKTLVPVLPQLHREYRATFGADGSRCIEVLGFDFMVDEALKPWLIEVNHLPSFATDSPLDASIKVRRAEQTPRCVASTAPGRTTRCPLPQCRTCAKMRCIDETQALTRMGTEVSV</sequence>
<dbReference type="Proteomes" id="UP000664859">
    <property type="component" value="Unassembled WGS sequence"/>
</dbReference>
<dbReference type="PROSITE" id="PS51221">
    <property type="entry name" value="TTL"/>
    <property type="match status" value="1"/>
</dbReference>
<evidence type="ECO:0000313" key="5">
    <source>
        <dbReference type="Proteomes" id="UP000664859"/>
    </source>
</evidence>
<keyword evidence="5" id="KW-1185">Reference proteome</keyword>
<dbReference type="InterPro" id="IPR004344">
    <property type="entry name" value="TTL/TTLL_fam"/>
</dbReference>
<dbReference type="GO" id="GO:0015631">
    <property type="term" value="F:tubulin binding"/>
    <property type="evidence" value="ECO:0007669"/>
    <property type="project" value="TreeGrafter"/>
</dbReference>
<protein>
    <submittedName>
        <fullName evidence="4">Tubulin-tyrosine ligase/Tubulin polyglutamylase</fullName>
    </submittedName>
</protein>
<reference evidence="4" key="1">
    <citation type="submission" date="2021-02" db="EMBL/GenBank/DDBJ databases">
        <title>First Annotated Genome of the Yellow-green Alga Tribonema minus.</title>
        <authorList>
            <person name="Mahan K.M."/>
        </authorList>
    </citation>
    <scope>NUCLEOTIDE SEQUENCE</scope>
    <source>
        <strain evidence="4">UTEX B ZZ1240</strain>
    </source>
</reference>
<dbReference type="EMBL" id="JAFCMP010000246">
    <property type="protein sequence ID" value="KAG5182374.1"/>
    <property type="molecule type" value="Genomic_DNA"/>
</dbReference>
<dbReference type="SUPFAM" id="SSF56059">
    <property type="entry name" value="Glutathione synthetase ATP-binding domain-like"/>
    <property type="match status" value="1"/>
</dbReference>
<dbReference type="GO" id="GO:0036064">
    <property type="term" value="C:ciliary basal body"/>
    <property type="evidence" value="ECO:0007669"/>
    <property type="project" value="TreeGrafter"/>
</dbReference>
<dbReference type="GO" id="GO:0005524">
    <property type="term" value="F:ATP binding"/>
    <property type="evidence" value="ECO:0007669"/>
    <property type="project" value="UniProtKB-KW"/>
</dbReference>
<evidence type="ECO:0000313" key="4">
    <source>
        <dbReference type="EMBL" id="KAG5182374.1"/>
    </source>
</evidence>
<dbReference type="Pfam" id="PF03133">
    <property type="entry name" value="TTL"/>
    <property type="match status" value="1"/>
</dbReference>
<organism evidence="4 5">
    <name type="scientific">Tribonema minus</name>
    <dbReference type="NCBI Taxonomy" id="303371"/>
    <lineage>
        <taxon>Eukaryota</taxon>
        <taxon>Sar</taxon>
        <taxon>Stramenopiles</taxon>
        <taxon>Ochrophyta</taxon>
        <taxon>PX clade</taxon>
        <taxon>Xanthophyceae</taxon>
        <taxon>Tribonematales</taxon>
        <taxon>Tribonemataceae</taxon>
        <taxon>Tribonema</taxon>
    </lineage>
</organism>
<dbReference type="PANTHER" id="PTHR12241">
    <property type="entry name" value="TUBULIN POLYGLUTAMYLASE"/>
    <property type="match status" value="1"/>
</dbReference>
<accession>A0A835Z3E5</accession>
<name>A0A835Z3E5_9STRA</name>
<evidence type="ECO:0000256" key="1">
    <source>
        <dbReference type="ARBA" id="ARBA00022598"/>
    </source>
</evidence>
<evidence type="ECO:0000256" key="2">
    <source>
        <dbReference type="ARBA" id="ARBA00022741"/>
    </source>
</evidence>
<gene>
    <name evidence="4" type="ORF">JKP88DRAFT_164529</name>
</gene>
<dbReference type="Gene3D" id="3.30.470.20">
    <property type="entry name" value="ATP-grasp fold, B domain"/>
    <property type="match status" value="1"/>
</dbReference>
<dbReference type="GO" id="GO:0000226">
    <property type="term" value="P:microtubule cytoskeleton organization"/>
    <property type="evidence" value="ECO:0007669"/>
    <property type="project" value="TreeGrafter"/>
</dbReference>
<keyword evidence="3" id="KW-0067">ATP-binding</keyword>
<feature type="non-terminal residue" evidence="4">
    <location>
        <position position="346"/>
    </location>
</feature>
<evidence type="ECO:0000256" key="3">
    <source>
        <dbReference type="ARBA" id="ARBA00022840"/>
    </source>
</evidence>
<dbReference type="GO" id="GO:0070740">
    <property type="term" value="F:tubulin-glutamic acid ligase activity"/>
    <property type="evidence" value="ECO:0007669"/>
    <property type="project" value="TreeGrafter"/>
</dbReference>
<dbReference type="AlphaFoldDB" id="A0A835Z3E5"/>
<dbReference type="PANTHER" id="PTHR12241:SF147">
    <property type="entry name" value="TUBULIN POLYGLUTAMYLASE TTLL7"/>
    <property type="match status" value="1"/>
</dbReference>
<proteinExistence type="predicted"/>
<comment type="caution">
    <text evidence="4">The sequence shown here is derived from an EMBL/GenBank/DDBJ whole genome shotgun (WGS) entry which is preliminary data.</text>
</comment>
<keyword evidence="1 4" id="KW-0436">Ligase</keyword>
<dbReference type="OrthoDB" id="202825at2759"/>